<name>A0A7X6AXN4_STRMQ</name>
<feature type="region of interest" description="Disordered" evidence="1">
    <location>
        <begin position="114"/>
        <end position="134"/>
    </location>
</feature>
<comment type="caution">
    <text evidence="2">The sequence shown here is derived from an EMBL/GenBank/DDBJ whole genome shotgun (WGS) entry which is preliminary data.</text>
</comment>
<dbReference type="Proteomes" id="UP000536624">
    <property type="component" value="Unassembled WGS sequence"/>
</dbReference>
<dbReference type="EMBL" id="JAALLH010000001">
    <property type="protein sequence ID" value="NIY65197.1"/>
    <property type="molecule type" value="Genomic_DNA"/>
</dbReference>
<accession>A0A7X6AXN4</accession>
<gene>
    <name evidence="2" type="ORF">SMALB_3180</name>
</gene>
<evidence type="ECO:0000313" key="3">
    <source>
        <dbReference type="Proteomes" id="UP000536624"/>
    </source>
</evidence>
<sequence length="249" mass="25269">MEREGLAIPQGTAALPVAVPSTDEDYLAIDATLSEAFAGEFAASPEGAARLRRVQEHGGAVRFVRAPDGGCAGGATCSAPAVGAAELAGVGAEREDGEGRAVLRTPLFRPSSALFGPAPGPAAPGPTGQDLPGRGLPGGRRLQLVHACGHHRADMGREVLERPVPPGQGQQPGDVRVVVAAADEPGRVAADDAVVGNVVHHHGTGGDDRPMADADAGHHRRPVAEPDIVAHHGVAPPRQTGDQVEMVGP</sequence>
<organism evidence="2 3">
    <name type="scientific">Streptomyces malaysiensis</name>
    <dbReference type="NCBI Taxonomy" id="92644"/>
    <lineage>
        <taxon>Bacteria</taxon>
        <taxon>Bacillati</taxon>
        <taxon>Actinomycetota</taxon>
        <taxon>Actinomycetes</taxon>
        <taxon>Kitasatosporales</taxon>
        <taxon>Streptomycetaceae</taxon>
        <taxon>Streptomyces</taxon>
        <taxon>Streptomyces violaceusniger group</taxon>
    </lineage>
</organism>
<reference evidence="2 3" key="1">
    <citation type="submission" date="2020-02" db="EMBL/GenBank/DDBJ databases">
        <title>Streptomyces malaysiensis DSM14702 (JHCC583434, PFL_A843) Genome sequencing and assembly.</title>
        <authorList>
            <person name="Samborskyy M."/>
        </authorList>
    </citation>
    <scope>NUCLEOTIDE SEQUENCE [LARGE SCALE GENOMIC DNA]</scope>
    <source>
        <strain evidence="2 3">DSM 14702</strain>
    </source>
</reference>
<evidence type="ECO:0000256" key="1">
    <source>
        <dbReference type="SAM" id="MobiDB-lite"/>
    </source>
</evidence>
<evidence type="ECO:0000313" key="2">
    <source>
        <dbReference type="EMBL" id="NIY65197.1"/>
    </source>
</evidence>
<protein>
    <submittedName>
        <fullName evidence="2">Uncharacterized protein</fullName>
    </submittedName>
</protein>
<dbReference type="AlphaFoldDB" id="A0A7X6AXN4"/>
<proteinExistence type="predicted"/>